<keyword evidence="1" id="KW-0175">Coiled coil</keyword>
<comment type="caution">
    <text evidence="3">The sequence shown here is derived from an EMBL/GenBank/DDBJ whole genome shotgun (WGS) entry which is preliminary data.</text>
</comment>
<evidence type="ECO:0000313" key="3">
    <source>
        <dbReference type="EMBL" id="KAJ8661727.1"/>
    </source>
</evidence>
<reference evidence="3 4" key="1">
    <citation type="submission" date="2023-03" db="EMBL/GenBank/DDBJ databases">
        <title>Genome sequence of Lichtheimia ornata CBS 291.66.</title>
        <authorList>
            <person name="Mohabir J.T."/>
            <person name="Shea T.P."/>
            <person name="Kurbessoian T."/>
            <person name="Berby B."/>
            <person name="Fontaine J."/>
            <person name="Livny J."/>
            <person name="Gnirke A."/>
            <person name="Stajich J.E."/>
            <person name="Cuomo C.A."/>
        </authorList>
    </citation>
    <scope>NUCLEOTIDE SEQUENCE [LARGE SCALE GENOMIC DNA]</scope>
    <source>
        <strain evidence="3">CBS 291.66</strain>
    </source>
</reference>
<dbReference type="EMBL" id="JARTCD010000007">
    <property type="protein sequence ID" value="KAJ8661727.1"/>
    <property type="molecule type" value="Genomic_DNA"/>
</dbReference>
<proteinExistence type="predicted"/>
<dbReference type="AlphaFoldDB" id="A0AAD7VC19"/>
<evidence type="ECO:0000313" key="4">
    <source>
        <dbReference type="Proteomes" id="UP001234581"/>
    </source>
</evidence>
<protein>
    <submittedName>
        <fullName evidence="3">Uncharacterized protein</fullName>
    </submittedName>
</protein>
<dbReference type="Proteomes" id="UP001234581">
    <property type="component" value="Unassembled WGS sequence"/>
</dbReference>
<dbReference type="RefSeq" id="XP_058346640.1">
    <property type="nucleotide sequence ID" value="XM_058482616.1"/>
</dbReference>
<name>A0AAD7VC19_9FUNG</name>
<sequence>MVSTSTTTCQIKLKWHTFFMWIKSSSSSAQRKRSTTKNNTQCCGFCGHHSNNQQPPPVIDDEAWKPTPRRGSKSSNTSDASAGTASTSWSTSSKPIMSLLFRRRASASAPEMEEIDRERERIEEMYALAMDELNFAEDSQGSPYYEGDRITAHEAIDNCTATFMQLLKHISDHQQRSQLQQDITPRLIHLQERYNALPPTTASTTTF</sequence>
<feature type="compositionally biased region" description="Low complexity" evidence="2">
    <location>
        <begin position="74"/>
        <end position="91"/>
    </location>
</feature>
<feature type="region of interest" description="Disordered" evidence="2">
    <location>
        <begin position="47"/>
        <end position="91"/>
    </location>
</feature>
<accession>A0AAD7VC19</accession>
<organism evidence="3 4">
    <name type="scientific">Lichtheimia ornata</name>
    <dbReference type="NCBI Taxonomy" id="688661"/>
    <lineage>
        <taxon>Eukaryota</taxon>
        <taxon>Fungi</taxon>
        <taxon>Fungi incertae sedis</taxon>
        <taxon>Mucoromycota</taxon>
        <taxon>Mucoromycotina</taxon>
        <taxon>Mucoromycetes</taxon>
        <taxon>Mucorales</taxon>
        <taxon>Lichtheimiaceae</taxon>
        <taxon>Lichtheimia</taxon>
    </lineage>
</organism>
<evidence type="ECO:0000256" key="2">
    <source>
        <dbReference type="SAM" id="MobiDB-lite"/>
    </source>
</evidence>
<dbReference type="GeneID" id="83209951"/>
<feature type="coiled-coil region" evidence="1">
    <location>
        <begin position="112"/>
        <end position="139"/>
    </location>
</feature>
<keyword evidence="4" id="KW-1185">Reference proteome</keyword>
<evidence type="ECO:0000256" key="1">
    <source>
        <dbReference type="SAM" id="Coils"/>
    </source>
</evidence>
<gene>
    <name evidence="3" type="ORF">O0I10_002534</name>
</gene>